<comment type="caution">
    <text evidence="1">The sequence shown here is derived from an EMBL/GenBank/DDBJ whole genome shotgun (WGS) entry which is preliminary data.</text>
</comment>
<protein>
    <submittedName>
        <fullName evidence="1">Uncharacterized protein</fullName>
    </submittedName>
</protein>
<accession>A0AAD7TVD8</accession>
<evidence type="ECO:0000313" key="2">
    <source>
        <dbReference type="Proteomes" id="UP001215151"/>
    </source>
</evidence>
<keyword evidence="2" id="KW-1185">Reference proteome</keyword>
<evidence type="ECO:0000313" key="1">
    <source>
        <dbReference type="EMBL" id="KAJ8481452.1"/>
    </source>
</evidence>
<gene>
    <name evidence="1" type="ORF">ONZ51_g5973</name>
</gene>
<dbReference type="EMBL" id="JAPEVG010000136">
    <property type="protein sequence ID" value="KAJ8481452.1"/>
    <property type="molecule type" value="Genomic_DNA"/>
</dbReference>
<proteinExistence type="predicted"/>
<sequence length="402" mass="45718">MSNHATTHPSHDPDVLSLILSLGPSRDTVSDVKEDELLTMGAFPLECIPRLTPFALTLSHFRMRHKPVVVLYAPETRTPLMHVSHAKCRLEHVSQQVFLQRLFQIPELTSYDIEVPTFRPERLRGLVARNVSVALIMRGELPSVIQFVAALEEAAIKSLVIYFRRNQYEILCGAGRVDFSSSIQLEPAAFKNLHTVKLREDEPYKRYSDIPLAVTLRPLFSLHQLEDVEFEVVQSRLCVRDHDIEQIALAWRDIRRLVVSCAQCTSEPPTLDGLYILADSCRKLEELVLPQLDLKNLGKTIKRRPPKVPPPGSRGHPLRVFRITRYSRTRIEDAQAVSIAQCIDSLFPNVDIAQSWKHDNSLEAILGDWYLIWVNITAASALRKVAPSRVSGLPFDVELRKY</sequence>
<dbReference type="AlphaFoldDB" id="A0AAD7TVD8"/>
<organism evidence="1 2">
    <name type="scientific">Trametes cubensis</name>
    <dbReference type="NCBI Taxonomy" id="1111947"/>
    <lineage>
        <taxon>Eukaryota</taxon>
        <taxon>Fungi</taxon>
        <taxon>Dikarya</taxon>
        <taxon>Basidiomycota</taxon>
        <taxon>Agaricomycotina</taxon>
        <taxon>Agaricomycetes</taxon>
        <taxon>Polyporales</taxon>
        <taxon>Polyporaceae</taxon>
        <taxon>Trametes</taxon>
    </lineage>
</organism>
<reference evidence="1" key="1">
    <citation type="submission" date="2022-11" db="EMBL/GenBank/DDBJ databases">
        <title>Genome Sequence of Cubamyces cubensis.</title>
        <authorList>
            <person name="Buettner E."/>
        </authorList>
    </citation>
    <scope>NUCLEOTIDE SEQUENCE</scope>
    <source>
        <strain evidence="1">MPL-01</strain>
    </source>
</reference>
<name>A0AAD7TVD8_9APHY</name>
<dbReference type="Proteomes" id="UP001215151">
    <property type="component" value="Unassembled WGS sequence"/>
</dbReference>